<dbReference type="EC" id="3.4.19.12" evidence="1"/>
<feature type="domain" description="USP" evidence="4">
    <location>
        <begin position="49"/>
        <end position="627"/>
    </location>
</feature>
<dbReference type="InterPro" id="IPR038765">
    <property type="entry name" value="Papain-like_cys_pep_sf"/>
</dbReference>
<dbReference type="InterPro" id="IPR028889">
    <property type="entry name" value="USP"/>
</dbReference>
<keyword evidence="3" id="KW-0472">Membrane</keyword>
<evidence type="ECO:0000256" key="2">
    <source>
        <dbReference type="SAM" id="MobiDB-lite"/>
    </source>
</evidence>
<dbReference type="GO" id="GO:0004843">
    <property type="term" value="F:cysteine-type deubiquitinase activity"/>
    <property type="evidence" value="ECO:0007669"/>
    <property type="project" value="UniProtKB-UniRule"/>
</dbReference>
<keyword evidence="1" id="KW-0378">Hydrolase</keyword>
<feature type="region of interest" description="Disordered" evidence="2">
    <location>
        <begin position="190"/>
        <end position="263"/>
    </location>
</feature>
<dbReference type="CDD" id="cd02662">
    <property type="entry name" value="Peptidase_C19F"/>
    <property type="match status" value="1"/>
</dbReference>
<dbReference type="EMBL" id="NAJQ01000041">
    <property type="protein sequence ID" value="TKA82070.1"/>
    <property type="molecule type" value="Genomic_DNA"/>
</dbReference>
<dbReference type="OrthoDB" id="2248014at2759"/>
<sequence>MPERPLTIATYAAGASLAAITLVYVFGPTFFLDDDAANSSRSSRKKGVVGLVNPANDCFINSVLQALAGSPELRVYLIREMHRRNLDGPELYKDITAALEEQQRRKNTKQTPEWLLLGLQQGLLTAGLKVVLDALNERPIYKKTISAQAFIRTIETSFRTRINRTQQDAQEFLQIVAERLADEHYAARRVRRKAKRNADAPKATENNTLESVGAETSQVLDPSGERHDSKSVLPPESGDKLVPETDGAPEEPDDEEDSPSFPLEGKLESEVECSHCHFKPKPSTSSFVTLTLHVPNKSTSATLNACFDGLLKVEQIDDFMCDRCRLEHAIQVVSRQLARPSISEDQRSTLEDEKAKLGTAMAEDPEKPPKEVKLPDSATAPKRRISRHTRISDFPRILAIHLSRSVWDPHSSSSKNNAKVSFPETLPLGGLLDRKTYRLLSVVTHKGGHNSGHYETFRRQFLSAPFSTPASMGTGGIYSMRPTPVPSAAPSPRLSAHFSRDVASESSPSTPETMPPLSPSTIDSPSSSSVSSRSLQIPTLDRRKPPPTSVPLDAIPTPGLPNLPSERQAPEPPRRQPNLSKAAALTARKRKVYDRWWRISDEKVKECKTGDVLAQQREVYLLFYEMIDDASA</sequence>
<feature type="compositionally biased region" description="Polar residues" evidence="2">
    <location>
        <begin position="204"/>
        <end position="220"/>
    </location>
</feature>
<keyword evidence="1" id="KW-0788">Thiol protease</keyword>
<feature type="compositionally biased region" description="Acidic residues" evidence="2">
    <location>
        <begin position="247"/>
        <end position="258"/>
    </location>
</feature>
<protein>
    <recommendedName>
        <fullName evidence="1">Ubiquitin carboxyl-terminal hydrolase</fullName>
        <ecNumber evidence="1">3.4.19.12</ecNumber>
    </recommendedName>
</protein>
<dbReference type="GO" id="GO:0005829">
    <property type="term" value="C:cytosol"/>
    <property type="evidence" value="ECO:0007669"/>
    <property type="project" value="TreeGrafter"/>
</dbReference>
<accession>A0A4U0XWB3</accession>
<name>A0A4U0XWB3_9PEZI</name>
<dbReference type="PROSITE" id="PS50235">
    <property type="entry name" value="USP_3"/>
    <property type="match status" value="1"/>
</dbReference>
<evidence type="ECO:0000256" key="3">
    <source>
        <dbReference type="SAM" id="Phobius"/>
    </source>
</evidence>
<dbReference type="PROSITE" id="PS00973">
    <property type="entry name" value="USP_2"/>
    <property type="match status" value="1"/>
</dbReference>
<dbReference type="GO" id="GO:0005634">
    <property type="term" value="C:nucleus"/>
    <property type="evidence" value="ECO:0007669"/>
    <property type="project" value="TreeGrafter"/>
</dbReference>
<feature type="compositionally biased region" description="Low complexity" evidence="2">
    <location>
        <begin position="519"/>
        <end position="534"/>
    </location>
</feature>
<dbReference type="Pfam" id="PF00443">
    <property type="entry name" value="UCH"/>
    <property type="match status" value="1"/>
</dbReference>
<evidence type="ECO:0000259" key="4">
    <source>
        <dbReference type="PROSITE" id="PS50235"/>
    </source>
</evidence>
<dbReference type="Proteomes" id="UP000309340">
    <property type="component" value="Unassembled WGS sequence"/>
</dbReference>
<dbReference type="STRING" id="329884.A0A4U0XWB3"/>
<keyword evidence="3" id="KW-0812">Transmembrane</keyword>
<dbReference type="GO" id="GO:0006508">
    <property type="term" value="P:proteolysis"/>
    <property type="evidence" value="ECO:0007669"/>
    <property type="project" value="UniProtKB-KW"/>
</dbReference>
<evidence type="ECO:0000313" key="5">
    <source>
        <dbReference type="EMBL" id="TKA82070.1"/>
    </source>
</evidence>
<dbReference type="InterPro" id="IPR050164">
    <property type="entry name" value="Peptidase_C19"/>
</dbReference>
<keyword evidence="6" id="KW-1185">Reference proteome</keyword>
<dbReference type="PROSITE" id="PS00972">
    <property type="entry name" value="USP_1"/>
    <property type="match status" value="1"/>
</dbReference>
<dbReference type="AlphaFoldDB" id="A0A4U0XWB3"/>
<feature type="region of interest" description="Disordered" evidence="2">
    <location>
        <begin position="475"/>
        <end position="584"/>
    </location>
</feature>
<evidence type="ECO:0000313" key="6">
    <source>
        <dbReference type="Proteomes" id="UP000309340"/>
    </source>
</evidence>
<dbReference type="InterPro" id="IPR001394">
    <property type="entry name" value="Peptidase_C19_UCH"/>
</dbReference>
<organism evidence="5 6">
    <name type="scientific">Friedmanniomyces simplex</name>
    <dbReference type="NCBI Taxonomy" id="329884"/>
    <lineage>
        <taxon>Eukaryota</taxon>
        <taxon>Fungi</taxon>
        <taxon>Dikarya</taxon>
        <taxon>Ascomycota</taxon>
        <taxon>Pezizomycotina</taxon>
        <taxon>Dothideomycetes</taxon>
        <taxon>Dothideomycetidae</taxon>
        <taxon>Mycosphaerellales</taxon>
        <taxon>Teratosphaeriaceae</taxon>
        <taxon>Friedmanniomyces</taxon>
    </lineage>
</organism>
<proteinExistence type="inferred from homology"/>
<dbReference type="PANTHER" id="PTHR24006">
    <property type="entry name" value="UBIQUITIN CARBOXYL-TERMINAL HYDROLASE"/>
    <property type="match status" value="1"/>
</dbReference>
<dbReference type="GO" id="GO:0016579">
    <property type="term" value="P:protein deubiquitination"/>
    <property type="evidence" value="ECO:0007669"/>
    <property type="project" value="InterPro"/>
</dbReference>
<comment type="caution">
    <text evidence="5">The sequence shown here is derived from an EMBL/GenBank/DDBJ whole genome shotgun (WGS) entry which is preliminary data.</text>
</comment>
<keyword evidence="1" id="KW-0645">Protease</keyword>
<keyword evidence="1" id="KW-0833">Ubl conjugation pathway</keyword>
<dbReference type="Gene3D" id="3.90.70.10">
    <property type="entry name" value="Cysteine proteinases"/>
    <property type="match status" value="1"/>
</dbReference>
<evidence type="ECO:0000256" key="1">
    <source>
        <dbReference type="RuleBase" id="RU366025"/>
    </source>
</evidence>
<comment type="similarity">
    <text evidence="1">Belongs to the peptidase C19 family.</text>
</comment>
<dbReference type="PANTHER" id="PTHR24006:SF904">
    <property type="entry name" value="UBIQUITIN CARBOXYL-TERMINAL HYDROLASE 16"/>
    <property type="match status" value="1"/>
</dbReference>
<comment type="catalytic activity">
    <reaction evidence="1">
        <text>Thiol-dependent hydrolysis of ester, thioester, amide, peptide and isopeptide bonds formed by the C-terminal Gly of ubiquitin (a 76-residue protein attached to proteins as an intracellular targeting signal).</text>
        <dbReference type="EC" id="3.4.19.12"/>
    </reaction>
</comment>
<feature type="region of interest" description="Disordered" evidence="2">
    <location>
        <begin position="359"/>
        <end position="383"/>
    </location>
</feature>
<dbReference type="SUPFAM" id="SSF54001">
    <property type="entry name" value="Cysteine proteinases"/>
    <property type="match status" value="1"/>
</dbReference>
<feature type="transmembrane region" description="Helical" evidence="3">
    <location>
        <begin position="12"/>
        <end position="32"/>
    </location>
</feature>
<reference evidence="5 6" key="1">
    <citation type="submission" date="2017-03" db="EMBL/GenBank/DDBJ databases">
        <title>Genomes of endolithic fungi from Antarctica.</title>
        <authorList>
            <person name="Coleine C."/>
            <person name="Masonjones S."/>
            <person name="Stajich J.E."/>
        </authorList>
    </citation>
    <scope>NUCLEOTIDE SEQUENCE [LARGE SCALE GENOMIC DNA]</scope>
    <source>
        <strain evidence="5 6">CCFEE 5184</strain>
    </source>
</reference>
<feature type="compositionally biased region" description="Basic and acidic residues" evidence="2">
    <location>
        <begin position="364"/>
        <end position="374"/>
    </location>
</feature>
<gene>
    <name evidence="5" type="ORF">B0A55_01532</name>
</gene>
<keyword evidence="3" id="KW-1133">Transmembrane helix</keyword>
<dbReference type="InterPro" id="IPR018200">
    <property type="entry name" value="USP_CS"/>
</dbReference>